<dbReference type="Gene3D" id="2.130.10.10">
    <property type="entry name" value="YVTN repeat-like/Quinoprotein amine dehydrogenase"/>
    <property type="match status" value="2"/>
</dbReference>
<dbReference type="Proteomes" id="UP000274756">
    <property type="component" value="Unassembled WGS sequence"/>
</dbReference>
<keyword evidence="2" id="KW-0677">Repeat</keyword>
<evidence type="ECO:0000313" key="7">
    <source>
        <dbReference type="Proteomes" id="UP000274756"/>
    </source>
</evidence>
<feature type="region of interest" description="Disordered" evidence="4">
    <location>
        <begin position="450"/>
        <end position="469"/>
    </location>
</feature>
<sequence length="690" mass="76461">MNTCGQLGTNSVLDSTQSVYTIPKDDLKTHFITREGVYKQMTLCEYSRPNRVSLNQSGNNNTGNAPVRVSFLSLRPTTSNCRNSEENDILVNGDISSLQRRFSETSNIRDLSNSVDNDSYYDRICFNIGRELYIFQYRGIHSTVDLNKPIDKRVYKGTNPTSHDFNATTATANSCSLIVGFSAGQIQLINPFQKDFQVSRLYNEDRFIDRTPVTCLKWIPGQPQCFLASHVSGNMYLYKEELSCFPSPPTYQIYKQGNGFTVYVCKAKTHRNPVYRWSVGSGAINQFAFSPTNDAKYLATVSNDGFLRIFNYHTMELVAFMKSYFGGLLCLSWSPDARYIVTGGEDDLITVYSVLEKRVICRGQGHKSWISQVAFDPYTPFSSDLHHPPGGATDLGSEDDLRPVNLSNSGLLFKGGSQCMNRGVCHVNTHFSNPFKMGLVSSVASQPDSSSFVNTKSPGGSTVNLRTGTSGSLITRSQKESFSSPSLGGTGGCTGFGISYRIGSVGHDTHLCLWDLTEDILRQSSSQRHRGSTIITIGTDQILSSSYALEASKPSNSETKGAHRMKDKRLHKKGFNFTAKFSGNSHDRWGRSNQSLSNERERRENAVGRLLGTSLCPRMEEVTIIEPLICKKIAHERLTGLEFREDCVITACQEGFILTWARPGKAAQRPITNSLSNLHINPVVPGGTVV</sequence>
<dbReference type="PROSITE" id="PS50082">
    <property type="entry name" value="WD_REPEATS_2"/>
    <property type="match status" value="1"/>
</dbReference>
<dbReference type="PANTHER" id="PTHR14107">
    <property type="entry name" value="WD REPEAT PROTEIN"/>
    <property type="match status" value="1"/>
</dbReference>
<dbReference type="InterPro" id="IPR051362">
    <property type="entry name" value="WD_repeat_creC_regulators"/>
</dbReference>
<proteinExistence type="predicted"/>
<dbReference type="InterPro" id="IPR001680">
    <property type="entry name" value="WD40_rpt"/>
</dbReference>
<accession>A0A0N4UM51</accession>
<keyword evidence="1 3" id="KW-0853">WD repeat</keyword>
<dbReference type="SMART" id="SM00320">
    <property type="entry name" value="WD40"/>
    <property type="match status" value="4"/>
</dbReference>
<dbReference type="PANTHER" id="PTHR14107:SF16">
    <property type="entry name" value="AT02583P"/>
    <property type="match status" value="1"/>
</dbReference>
<gene>
    <name evidence="5" type="ORF">DME_LOCUS2751</name>
</gene>
<dbReference type="Pfam" id="PF00400">
    <property type="entry name" value="WD40"/>
    <property type="match status" value="1"/>
</dbReference>
<feature type="compositionally biased region" description="Polar residues" evidence="4">
    <location>
        <begin position="454"/>
        <end position="469"/>
    </location>
</feature>
<dbReference type="WBParaSite" id="DME_0000890501-mRNA-1">
    <property type="protein sequence ID" value="DME_0000890501-mRNA-1"/>
    <property type="gene ID" value="DME_0000890501"/>
</dbReference>
<dbReference type="Proteomes" id="UP000038040">
    <property type="component" value="Unplaced"/>
</dbReference>
<reference evidence="5 7" key="2">
    <citation type="submission" date="2018-11" db="EMBL/GenBank/DDBJ databases">
        <authorList>
            <consortium name="Pathogen Informatics"/>
        </authorList>
    </citation>
    <scope>NUCLEOTIDE SEQUENCE [LARGE SCALE GENOMIC DNA]</scope>
</reference>
<evidence type="ECO:0000256" key="3">
    <source>
        <dbReference type="PROSITE-ProRule" id="PRU00221"/>
    </source>
</evidence>
<evidence type="ECO:0000313" key="8">
    <source>
        <dbReference type="WBParaSite" id="DME_0000890501-mRNA-1"/>
    </source>
</evidence>
<reference evidence="8" key="1">
    <citation type="submission" date="2017-02" db="UniProtKB">
        <authorList>
            <consortium name="WormBaseParasite"/>
        </authorList>
    </citation>
    <scope>IDENTIFICATION</scope>
</reference>
<organism evidence="6 8">
    <name type="scientific">Dracunculus medinensis</name>
    <name type="common">Guinea worm</name>
    <dbReference type="NCBI Taxonomy" id="318479"/>
    <lineage>
        <taxon>Eukaryota</taxon>
        <taxon>Metazoa</taxon>
        <taxon>Ecdysozoa</taxon>
        <taxon>Nematoda</taxon>
        <taxon>Chromadorea</taxon>
        <taxon>Rhabditida</taxon>
        <taxon>Spirurina</taxon>
        <taxon>Dracunculoidea</taxon>
        <taxon>Dracunculidae</taxon>
        <taxon>Dracunculus</taxon>
    </lineage>
</organism>
<protein>
    <submittedName>
        <fullName evidence="8">WD_REPEATS_REGION domain-containing protein</fullName>
    </submittedName>
</protein>
<feature type="repeat" description="WD" evidence="3">
    <location>
        <begin position="321"/>
        <end position="354"/>
    </location>
</feature>
<dbReference type="InterPro" id="IPR036322">
    <property type="entry name" value="WD40_repeat_dom_sf"/>
</dbReference>
<dbReference type="OrthoDB" id="3367at2759"/>
<dbReference type="SUPFAM" id="SSF50978">
    <property type="entry name" value="WD40 repeat-like"/>
    <property type="match status" value="1"/>
</dbReference>
<dbReference type="EMBL" id="UYYG01000078">
    <property type="protein sequence ID" value="VDN52778.1"/>
    <property type="molecule type" value="Genomic_DNA"/>
</dbReference>
<evidence type="ECO:0000256" key="2">
    <source>
        <dbReference type="ARBA" id="ARBA00022737"/>
    </source>
</evidence>
<name>A0A0N4UM51_DRAME</name>
<evidence type="ECO:0000256" key="4">
    <source>
        <dbReference type="SAM" id="MobiDB-lite"/>
    </source>
</evidence>
<dbReference type="STRING" id="318479.A0A0N4UM51"/>
<keyword evidence="7" id="KW-1185">Reference proteome</keyword>
<dbReference type="AlphaFoldDB" id="A0A0N4UM51"/>
<evidence type="ECO:0000256" key="1">
    <source>
        <dbReference type="ARBA" id="ARBA00022574"/>
    </source>
</evidence>
<evidence type="ECO:0000313" key="6">
    <source>
        <dbReference type="Proteomes" id="UP000038040"/>
    </source>
</evidence>
<dbReference type="InterPro" id="IPR015943">
    <property type="entry name" value="WD40/YVTN_repeat-like_dom_sf"/>
</dbReference>
<evidence type="ECO:0000313" key="5">
    <source>
        <dbReference type="EMBL" id="VDN52778.1"/>
    </source>
</evidence>